<evidence type="ECO:0000256" key="3">
    <source>
        <dbReference type="ARBA" id="ARBA00023121"/>
    </source>
</evidence>
<evidence type="ECO:0000256" key="1">
    <source>
        <dbReference type="ARBA" id="ARBA00004255"/>
    </source>
</evidence>
<accession>A0A3D9ZHW1</accession>
<sequence>MATLTFADELALLTHDDEGANKMSALNFGYGLGGALLVELALAERIEIADGRIVVVDPTPTGHPLVDDALAQIAGANRARKPKDWVSALAKGLPDRVLDGLVAAGILTREDGKVLWVFSRTRYPSPGGQEPPAETAVRARLDLAIRSSGPIDPRTAALLALVRATKFERSAFPDVPRDQVKARLDEVDQADWAPAAVKKAIEEMQTAILLTVIIPATIAATS</sequence>
<dbReference type="Proteomes" id="UP000256913">
    <property type="component" value="Unassembled WGS sequence"/>
</dbReference>
<keyword evidence="2" id="KW-0333">Golgi apparatus</keyword>
<gene>
    <name evidence="5" type="ORF">DFJ67_2409</name>
</gene>
<evidence type="ECO:0000313" key="5">
    <source>
        <dbReference type="EMBL" id="REF96429.1"/>
    </source>
</evidence>
<dbReference type="Pfam" id="PF05719">
    <property type="entry name" value="GPP34"/>
    <property type="match status" value="1"/>
</dbReference>
<dbReference type="GO" id="GO:0070273">
    <property type="term" value="F:phosphatidylinositol-4-phosphate binding"/>
    <property type="evidence" value="ECO:0007669"/>
    <property type="project" value="InterPro"/>
</dbReference>
<dbReference type="RefSeq" id="WP_116067951.1">
    <property type="nucleotide sequence ID" value="NZ_BONB01000033.1"/>
</dbReference>
<dbReference type="AlphaFoldDB" id="A0A3D9ZHW1"/>
<organism evidence="5 6">
    <name type="scientific">Asanoa ferruginea</name>
    <dbReference type="NCBI Taxonomy" id="53367"/>
    <lineage>
        <taxon>Bacteria</taxon>
        <taxon>Bacillati</taxon>
        <taxon>Actinomycetota</taxon>
        <taxon>Actinomycetes</taxon>
        <taxon>Micromonosporales</taxon>
        <taxon>Micromonosporaceae</taxon>
        <taxon>Asanoa</taxon>
    </lineage>
</organism>
<evidence type="ECO:0000313" key="6">
    <source>
        <dbReference type="Proteomes" id="UP000256913"/>
    </source>
</evidence>
<keyword evidence="3" id="KW-0446">Lipid-binding</keyword>
<dbReference type="Gene3D" id="1.10.3630.10">
    <property type="entry name" value="yeast vps74-n-term truncation variant domain like"/>
    <property type="match status" value="1"/>
</dbReference>
<dbReference type="GO" id="GO:0005737">
    <property type="term" value="C:cytoplasm"/>
    <property type="evidence" value="ECO:0007669"/>
    <property type="project" value="UniProtKB-ARBA"/>
</dbReference>
<evidence type="ECO:0000256" key="4">
    <source>
        <dbReference type="ARBA" id="ARBA00023136"/>
    </source>
</evidence>
<dbReference type="EMBL" id="QUMQ01000001">
    <property type="protein sequence ID" value="REF96429.1"/>
    <property type="molecule type" value="Genomic_DNA"/>
</dbReference>
<reference evidence="5 6" key="1">
    <citation type="submission" date="2018-08" db="EMBL/GenBank/DDBJ databases">
        <title>Sequencing the genomes of 1000 actinobacteria strains.</title>
        <authorList>
            <person name="Klenk H.-P."/>
        </authorList>
    </citation>
    <scope>NUCLEOTIDE SEQUENCE [LARGE SCALE GENOMIC DNA]</scope>
    <source>
        <strain evidence="5 6">DSM 44099</strain>
    </source>
</reference>
<proteinExistence type="predicted"/>
<dbReference type="InterPro" id="IPR038261">
    <property type="entry name" value="GPP34-like_sf"/>
</dbReference>
<protein>
    <submittedName>
        <fullName evidence="5">Golgi phosphoprotein 3 GPP34</fullName>
    </submittedName>
</protein>
<evidence type="ECO:0000256" key="2">
    <source>
        <dbReference type="ARBA" id="ARBA00023034"/>
    </source>
</evidence>
<comment type="subcellular location">
    <subcellularLocation>
        <location evidence="1">Golgi apparatus membrane</location>
        <topology evidence="1">Peripheral membrane protein</topology>
        <orientation evidence="1">Cytoplasmic side</orientation>
    </subcellularLocation>
</comment>
<name>A0A3D9ZHW1_9ACTN</name>
<dbReference type="GO" id="GO:0012505">
    <property type="term" value="C:endomembrane system"/>
    <property type="evidence" value="ECO:0007669"/>
    <property type="project" value="UniProtKB-ARBA"/>
</dbReference>
<keyword evidence="6" id="KW-1185">Reference proteome</keyword>
<dbReference type="OrthoDB" id="4962633at2"/>
<keyword evidence="4" id="KW-0472">Membrane</keyword>
<dbReference type="InterPro" id="IPR008628">
    <property type="entry name" value="GPP34-like"/>
</dbReference>
<comment type="caution">
    <text evidence="5">The sequence shown here is derived from an EMBL/GenBank/DDBJ whole genome shotgun (WGS) entry which is preliminary data.</text>
</comment>